<feature type="transmembrane region" description="Helical" evidence="6">
    <location>
        <begin position="12"/>
        <end position="34"/>
    </location>
</feature>
<proteinExistence type="inferred from homology"/>
<dbReference type="Pfam" id="PF04011">
    <property type="entry name" value="LemA"/>
    <property type="match status" value="1"/>
</dbReference>
<dbReference type="SUPFAM" id="SSF140478">
    <property type="entry name" value="LemA-like"/>
    <property type="match status" value="1"/>
</dbReference>
<evidence type="ECO:0000256" key="6">
    <source>
        <dbReference type="SAM" id="Phobius"/>
    </source>
</evidence>
<dbReference type="AlphaFoldDB" id="F8H9Q7"/>
<evidence type="ECO:0000256" key="1">
    <source>
        <dbReference type="ARBA" id="ARBA00004167"/>
    </source>
</evidence>
<comment type="similarity">
    <text evidence="2">Belongs to the LemA family.</text>
</comment>
<keyword evidence="4 6" id="KW-1133">Transmembrane helix</keyword>
<keyword evidence="5 6" id="KW-0472">Membrane</keyword>
<evidence type="ECO:0000256" key="4">
    <source>
        <dbReference type="ARBA" id="ARBA00022989"/>
    </source>
</evidence>
<evidence type="ECO:0000256" key="2">
    <source>
        <dbReference type="ARBA" id="ARBA00008854"/>
    </source>
</evidence>
<evidence type="ECO:0000256" key="3">
    <source>
        <dbReference type="ARBA" id="ARBA00022692"/>
    </source>
</evidence>
<reference key="2">
    <citation type="submission" date="2011-06" db="EMBL/GenBank/DDBJ databases">
        <title>Complete Genome Sequence of Pseudomonas stutzeri Strain CGMCC 1.1803.</title>
        <authorList>
            <person name="Yan Y."/>
            <person name="Chen M."/>
            <person name="Lu W."/>
            <person name="Zhang W."/>
            <person name="Ping S."/>
            <person name="Lin M."/>
        </authorList>
    </citation>
    <scope>NUCLEOTIDE SEQUENCE</scope>
    <source>
        <strain>ATCC 17588</strain>
    </source>
</reference>
<dbReference type="PANTHER" id="PTHR34478">
    <property type="entry name" value="PROTEIN LEMA"/>
    <property type="match status" value="1"/>
</dbReference>
<dbReference type="Proteomes" id="UP000008932">
    <property type="component" value="Chromosome"/>
</dbReference>
<protein>
    <submittedName>
        <fullName evidence="7">LemA family protein</fullName>
    </submittedName>
</protein>
<dbReference type="GO" id="GO:0016020">
    <property type="term" value="C:membrane"/>
    <property type="evidence" value="ECO:0007669"/>
    <property type="project" value="UniProtKB-SubCell"/>
</dbReference>
<dbReference type="PATRIC" id="fig|316.105.peg.3372"/>
<comment type="subcellular location">
    <subcellularLocation>
        <location evidence="1">Membrane</location>
        <topology evidence="1">Single-pass membrane protein</topology>
    </subcellularLocation>
</comment>
<dbReference type="HOGENOM" id="CLU_056714_3_1_6"/>
<dbReference type="KEGG" id="psz:PSTAB_3183"/>
<accession>A0A0H3Z3R1</accession>
<dbReference type="InterPro" id="IPR007156">
    <property type="entry name" value="MamQ_LemA"/>
</dbReference>
<dbReference type="EMBL" id="CP002881">
    <property type="protein sequence ID" value="AEJ06464.1"/>
    <property type="molecule type" value="Genomic_DNA"/>
</dbReference>
<evidence type="ECO:0000313" key="8">
    <source>
        <dbReference type="Proteomes" id="UP000008932"/>
    </source>
</evidence>
<organism evidence="7 8">
    <name type="scientific">Stutzerimonas stutzeri (strain ATCC 17588 / DSM 5190 / CCUG 11256 / JCM 5965 / LMG 11199 / NBRC 14165 / NCIMB 11358 / Stanier 221)</name>
    <name type="common">Pseudomonas stutzeri</name>
    <dbReference type="NCBI Taxonomy" id="96563"/>
    <lineage>
        <taxon>Bacteria</taxon>
        <taxon>Pseudomonadati</taxon>
        <taxon>Pseudomonadota</taxon>
        <taxon>Gammaproteobacteria</taxon>
        <taxon>Pseudomonadales</taxon>
        <taxon>Pseudomonadaceae</taxon>
        <taxon>Stutzerimonas</taxon>
    </lineage>
</organism>
<dbReference type="Gene3D" id="1.20.1440.20">
    <property type="entry name" value="LemA-like domain"/>
    <property type="match status" value="1"/>
</dbReference>
<keyword evidence="3 6" id="KW-0812">Transmembrane</keyword>
<dbReference type="PANTHER" id="PTHR34478:SF1">
    <property type="entry name" value="PROTEIN LEMA"/>
    <property type="match status" value="1"/>
</dbReference>
<gene>
    <name evidence="7" type="ordered locus">PSTAB_3183</name>
</gene>
<evidence type="ECO:0000256" key="5">
    <source>
        <dbReference type="ARBA" id="ARBA00023136"/>
    </source>
</evidence>
<sequence>MLAFWNCLEKGMSLSMVVVLVVLFLVAAYGVILYNGLVRLKHGVGKAWANIDVLLRQRHEELPKLVETCRQYMQHERNTLEQVISARNAVSSARELGDVGALGQAETGLRAGLGRLFALAENYPELKANDSFRHLQQRISGLESGIADRRELYNEAVNLNNVRIEQFPDVVLARAFGFKEAALLQFSEAEKADVNLKALFG</sequence>
<reference evidence="7 8" key="1">
    <citation type="journal article" date="2011" name="J. Bacteriol.">
        <title>Complete Genome Sequence of the Type Strain Pseudomonas stutzeri CGMCC 1.1803.</title>
        <authorList>
            <person name="Chen M."/>
            <person name="Yan Y."/>
            <person name="Zhang W."/>
            <person name="Lu W."/>
            <person name="Wang J."/>
            <person name="Ping S."/>
            <person name="Lin M."/>
        </authorList>
    </citation>
    <scope>NUCLEOTIDE SEQUENCE [LARGE SCALE GENOMIC DNA]</scope>
    <source>
        <strain evidence="8">ATCC 17588 / DSM 5190 / CCUG 11256 / JCM 5965 / LMG 11199 / NCIMB 11358 / Stanier 221</strain>
    </source>
</reference>
<dbReference type="InterPro" id="IPR023353">
    <property type="entry name" value="LemA-like_dom_sf"/>
</dbReference>
<name>F8H9Q7_STUS2</name>
<evidence type="ECO:0000313" key="7">
    <source>
        <dbReference type="EMBL" id="AEJ06464.1"/>
    </source>
</evidence>
<reference evidence="8" key="3">
    <citation type="submission" date="2011-06" db="EMBL/GenBank/DDBJ databases">
        <title>Complete genome sequence of Pseudomonas stutzeri strain CGMCC 1.1803.</title>
        <authorList>
            <person name="Yan Y."/>
            <person name="Chen M."/>
            <person name="Lu W."/>
            <person name="Zhang W."/>
            <person name="Ping S."/>
            <person name="Lin M."/>
        </authorList>
    </citation>
    <scope>NUCLEOTIDE SEQUENCE [LARGE SCALE GENOMIC DNA]</scope>
    <source>
        <strain evidence="8">ATCC 17588 / DSM 5190 / CCUG 11256 / JCM 5965 / LMG 11199 / NCIMB 11358 / Stanier 221</strain>
    </source>
</reference>
<accession>F8H9Q7</accession>